<gene>
    <name evidence="2" type="ORF">BJL90_13680</name>
    <name evidence="3" type="ORF">CLFO_16780</name>
</gene>
<sequence length="79" mass="9695">MKNVVFLEVTMLIVLGVLIYVFFKQLNRKRYLGKLIYQVPRDFNTETFKRKITKLWNIQEKRKEKIDSIFSYYINKSRV</sequence>
<dbReference type="KEGG" id="cfm:BJL90_13680"/>
<reference evidence="2 4" key="1">
    <citation type="submission" date="2016-10" db="EMBL/GenBank/DDBJ databases">
        <title>Complete Genome Sequence of Acetogen Clostridium formicoaceticum ATCC 27076.</title>
        <authorList>
            <person name="Bao T."/>
            <person name="Cheng C."/>
            <person name="Zhao J."/>
            <person name="Yang S.-T."/>
            <person name="Wang J."/>
            <person name="Wang M."/>
        </authorList>
    </citation>
    <scope>NUCLEOTIDE SEQUENCE [LARGE SCALE GENOMIC DNA]</scope>
    <source>
        <strain evidence="2 4">ATCC 27076</strain>
    </source>
</reference>
<reference evidence="3 5" key="2">
    <citation type="submission" date="2017-03" db="EMBL/GenBank/DDBJ databases">
        <title>Complete sequence of Clostridium formicaceticum DSM 92.</title>
        <authorList>
            <person name="Poehlein A."/>
            <person name="Karl M."/>
            <person name="Bengelsdorf F.R."/>
            <person name="Duerre P."/>
            <person name="Daniel R."/>
        </authorList>
    </citation>
    <scope>NUCLEOTIDE SEQUENCE [LARGE SCALE GENOMIC DNA]</scope>
    <source>
        <strain evidence="3 5">DSM 92</strain>
    </source>
</reference>
<evidence type="ECO:0000313" key="5">
    <source>
        <dbReference type="Proteomes" id="UP000192478"/>
    </source>
</evidence>
<keyword evidence="1" id="KW-0472">Membrane</keyword>
<organism evidence="3 5">
    <name type="scientific">Clostridium formicaceticum</name>
    <dbReference type="NCBI Taxonomy" id="1497"/>
    <lineage>
        <taxon>Bacteria</taxon>
        <taxon>Bacillati</taxon>
        <taxon>Bacillota</taxon>
        <taxon>Clostridia</taxon>
        <taxon>Eubacteriales</taxon>
        <taxon>Clostridiaceae</taxon>
        <taxon>Clostridium</taxon>
    </lineage>
</organism>
<accession>A0AAC9RKE9</accession>
<evidence type="ECO:0000256" key="1">
    <source>
        <dbReference type="SAM" id="Phobius"/>
    </source>
</evidence>
<name>A0AAC9RKE9_9CLOT</name>
<keyword evidence="1" id="KW-1133">Transmembrane helix</keyword>
<dbReference type="RefSeq" id="WP_070969047.1">
    <property type="nucleotide sequence ID" value="NZ_CP017603.1"/>
</dbReference>
<dbReference type="EMBL" id="CP020559">
    <property type="protein sequence ID" value="ARE87279.1"/>
    <property type="molecule type" value="Genomic_DNA"/>
</dbReference>
<dbReference type="Proteomes" id="UP000177894">
    <property type="component" value="Chromosome"/>
</dbReference>
<evidence type="ECO:0000313" key="4">
    <source>
        <dbReference type="Proteomes" id="UP000177894"/>
    </source>
</evidence>
<keyword evidence="1" id="KW-0812">Transmembrane</keyword>
<dbReference type="EMBL" id="CP017603">
    <property type="protein sequence ID" value="AOY76810.1"/>
    <property type="molecule type" value="Genomic_DNA"/>
</dbReference>
<feature type="transmembrane region" description="Helical" evidence="1">
    <location>
        <begin position="6"/>
        <end position="23"/>
    </location>
</feature>
<dbReference type="AlphaFoldDB" id="A0AAC9RKE9"/>
<proteinExistence type="predicted"/>
<evidence type="ECO:0000313" key="2">
    <source>
        <dbReference type="EMBL" id="AOY76810.1"/>
    </source>
</evidence>
<keyword evidence="4" id="KW-1185">Reference proteome</keyword>
<dbReference type="Proteomes" id="UP000192478">
    <property type="component" value="Chromosome"/>
</dbReference>
<protein>
    <submittedName>
        <fullName evidence="3">Uncharacterized protein</fullName>
    </submittedName>
</protein>
<evidence type="ECO:0000313" key="3">
    <source>
        <dbReference type="EMBL" id="ARE87279.1"/>
    </source>
</evidence>